<evidence type="ECO:0000259" key="4">
    <source>
        <dbReference type="Pfam" id="PF13193"/>
    </source>
</evidence>
<evidence type="ECO:0000256" key="1">
    <source>
        <dbReference type="ARBA" id="ARBA00006432"/>
    </source>
</evidence>
<dbReference type="Pfam" id="PF00501">
    <property type="entry name" value="AMP-binding"/>
    <property type="match status" value="1"/>
</dbReference>
<keyword evidence="2" id="KW-0436">Ligase</keyword>
<dbReference type="GO" id="GO:0031956">
    <property type="term" value="F:medium-chain fatty acid-CoA ligase activity"/>
    <property type="evidence" value="ECO:0007669"/>
    <property type="project" value="TreeGrafter"/>
</dbReference>
<reference evidence="5 6" key="1">
    <citation type="submission" date="2019-03" db="EMBL/GenBank/DDBJ databases">
        <title>Genomic Encyclopedia of Type Strains, Phase IV (KMG-IV): sequencing the most valuable type-strain genomes for metagenomic binning, comparative biology and taxonomic classification.</title>
        <authorList>
            <person name="Goeker M."/>
        </authorList>
    </citation>
    <scope>NUCLEOTIDE SEQUENCE [LARGE SCALE GENOMIC DNA]</scope>
    <source>
        <strain evidence="5 6">DSM 203</strain>
    </source>
</reference>
<dbReference type="Proteomes" id="UP000295247">
    <property type="component" value="Unassembled WGS sequence"/>
</dbReference>
<dbReference type="RefSeq" id="WP_132230147.1">
    <property type="nucleotide sequence ID" value="NZ_NRRH01000022.1"/>
</dbReference>
<dbReference type="EMBL" id="SMDC01000009">
    <property type="protein sequence ID" value="TCW34652.1"/>
    <property type="molecule type" value="Genomic_DNA"/>
</dbReference>
<accession>A0A4R4A739</accession>
<evidence type="ECO:0000313" key="6">
    <source>
        <dbReference type="Proteomes" id="UP000295247"/>
    </source>
</evidence>
<evidence type="ECO:0000313" key="5">
    <source>
        <dbReference type="EMBL" id="TCW34652.1"/>
    </source>
</evidence>
<organism evidence="5 6">
    <name type="scientific">Marichromatium gracile</name>
    <name type="common">Chromatium gracile</name>
    <dbReference type="NCBI Taxonomy" id="1048"/>
    <lineage>
        <taxon>Bacteria</taxon>
        <taxon>Pseudomonadati</taxon>
        <taxon>Pseudomonadota</taxon>
        <taxon>Gammaproteobacteria</taxon>
        <taxon>Chromatiales</taxon>
        <taxon>Chromatiaceae</taxon>
        <taxon>Marichromatium</taxon>
    </lineage>
</organism>
<evidence type="ECO:0000259" key="3">
    <source>
        <dbReference type="Pfam" id="PF00501"/>
    </source>
</evidence>
<name>A0A4R4A739_MARGR</name>
<dbReference type="Gene3D" id="3.30.300.30">
    <property type="match status" value="1"/>
</dbReference>
<dbReference type="SUPFAM" id="SSF56801">
    <property type="entry name" value="Acetyl-CoA synthetase-like"/>
    <property type="match status" value="1"/>
</dbReference>
<dbReference type="PANTHER" id="PTHR43201">
    <property type="entry name" value="ACYL-COA SYNTHETASE"/>
    <property type="match status" value="1"/>
</dbReference>
<protein>
    <submittedName>
        <fullName evidence="5">Fatty-acyl-CoA synthase</fullName>
    </submittedName>
</protein>
<dbReference type="InterPro" id="IPR042099">
    <property type="entry name" value="ANL_N_sf"/>
</dbReference>
<comment type="caution">
    <text evidence="5">The sequence shown here is derived from an EMBL/GenBank/DDBJ whole genome shotgun (WGS) entry which is preliminary data.</text>
</comment>
<feature type="domain" description="AMP-binding enzyme C-terminal" evidence="4">
    <location>
        <begin position="467"/>
        <end position="538"/>
    </location>
</feature>
<dbReference type="Gene3D" id="3.40.50.12780">
    <property type="entry name" value="N-terminal domain of ligase-like"/>
    <property type="match status" value="1"/>
</dbReference>
<comment type="similarity">
    <text evidence="1">Belongs to the ATP-dependent AMP-binding enzyme family.</text>
</comment>
<dbReference type="InterPro" id="IPR000873">
    <property type="entry name" value="AMP-dep_synth/lig_dom"/>
</dbReference>
<evidence type="ECO:0000256" key="2">
    <source>
        <dbReference type="ARBA" id="ARBA00022598"/>
    </source>
</evidence>
<proteinExistence type="inferred from homology"/>
<dbReference type="InterPro" id="IPR025110">
    <property type="entry name" value="AMP-bd_C"/>
</dbReference>
<dbReference type="Pfam" id="PF13193">
    <property type="entry name" value="AMP-binding_C"/>
    <property type="match status" value="1"/>
</dbReference>
<dbReference type="AlphaFoldDB" id="A0A4R4A739"/>
<feature type="domain" description="AMP-dependent synthetase/ligase" evidence="3">
    <location>
        <begin position="27"/>
        <end position="416"/>
    </location>
</feature>
<gene>
    <name evidence="5" type="ORF">EDC29_10912</name>
</gene>
<sequence>MDQLRRSYVHGTATQTLQGMTVGDCLRRLAETRPDGLALVDRGRDARLDWRGLDARVDRLGAGLLELGFVPGDRIAVCTGNRIEWTLVQLAAARLGMILVSLNPALRPAELERALALVGARALVVEQRIRETDYPPLLAELLPELATSGEAPLAARALPALERVIRLDDEAWPGTVAFSTLLVEPAPETLERVRALAAAVDPDDPVNIQFSNATGGPPAGATLTHHNIVNNGLMVGRQLGLGAADRVCIPVPLYHCFGMVMGNMACLLHGSAMVYPGPGFDPLATLEAVAAESCTALYGVPAMFKAMLEHPRAETFDPGRLRTGIMAGAPCPPETMDQVRRRLGMAEVTIAYGMTESSPVSFMSAPDDPVERRLQTVGRIGPHLEAKVIDDAGRIRPVGEPGELCVRGYSLMRGYWDDPELTARVIDEAGWLHTGDLAVLDAEGYCRIVGGVKDTIIRGGENIHPEEVERFLETHPAVRAAVVVGVPDARLGEVVCACVELQPGASLEPEALREYCKDQIAYFKVPRYVRLYPRLPRSTGRALKTMLREQSIAALGRAEETG</sequence>
<dbReference type="PANTHER" id="PTHR43201:SF5">
    <property type="entry name" value="MEDIUM-CHAIN ACYL-COA LIGASE ACSF2, MITOCHONDRIAL"/>
    <property type="match status" value="1"/>
</dbReference>
<dbReference type="InterPro" id="IPR045851">
    <property type="entry name" value="AMP-bd_C_sf"/>
</dbReference>
<dbReference type="GO" id="GO:0006631">
    <property type="term" value="P:fatty acid metabolic process"/>
    <property type="evidence" value="ECO:0007669"/>
    <property type="project" value="TreeGrafter"/>
</dbReference>